<accession>A0A1V4JJA5</accession>
<reference evidence="1 2" key="1">
    <citation type="submission" date="2016-02" db="EMBL/GenBank/DDBJ databases">
        <title>Band-tailed pigeon sequencing and assembly.</title>
        <authorList>
            <person name="Soares A.E."/>
            <person name="Novak B.J."/>
            <person name="Rice E.S."/>
            <person name="O'Connell B."/>
            <person name="Chang D."/>
            <person name="Weber S."/>
            <person name="Shapiro B."/>
        </authorList>
    </citation>
    <scope>NUCLEOTIDE SEQUENCE [LARGE SCALE GENOMIC DNA]</scope>
    <source>
        <strain evidence="1">BTP2013</strain>
        <tissue evidence="1">Blood</tissue>
    </source>
</reference>
<dbReference type="EMBL" id="LSYS01007300">
    <property type="protein sequence ID" value="OPJ72135.1"/>
    <property type="molecule type" value="Genomic_DNA"/>
</dbReference>
<proteinExistence type="predicted"/>
<gene>
    <name evidence="1" type="ORF">AV530_009424</name>
</gene>
<name>A0A1V4JJA5_PATFA</name>
<evidence type="ECO:0000313" key="1">
    <source>
        <dbReference type="EMBL" id="OPJ72135.1"/>
    </source>
</evidence>
<evidence type="ECO:0000313" key="2">
    <source>
        <dbReference type="Proteomes" id="UP000190648"/>
    </source>
</evidence>
<dbReference type="AlphaFoldDB" id="A0A1V4JJA5"/>
<keyword evidence="2" id="KW-1185">Reference proteome</keyword>
<comment type="caution">
    <text evidence="1">The sequence shown here is derived from an EMBL/GenBank/DDBJ whole genome shotgun (WGS) entry which is preliminary data.</text>
</comment>
<protein>
    <submittedName>
        <fullName evidence="1">Uncharacterized protein</fullName>
    </submittedName>
</protein>
<sequence>MDLQPGCRNAQELESIWTAMLHWLCQQRPFNDADCQLQACVYFLQDYNGLHSNYKSLSKSFTLHFSRRPDLN</sequence>
<dbReference type="Proteomes" id="UP000190648">
    <property type="component" value="Unassembled WGS sequence"/>
</dbReference>
<organism evidence="1 2">
    <name type="scientific">Patagioenas fasciata monilis</name>
    <dbReference type="NCBI Taxonomy" id="372326"/>
    <lineage>
        <taxon>Eukaryota</taxon>
        <taxon>Metazoa</taxon>
        <taxon>Chordata</taxon>
        <taxon>Craniata</taxon>
        <taxon>Vertebrata</taxon>
        <taxon>Euteleostomi</taxon>
        <taxon>Archelosauria</taxon>
        <taxon>Archosauria</taxon>
        <taxon>Dinosauria</taxon>
        <taxon>Saurischia</taxon>
        <taxon>Theropoda</taxon>
        <taxon>Coelurosauria</taxon>
        <taxon>Aves</taxon>
        <taxon>Neognathae</taxon>
        <taxon>Neoaves</taxon>
        <taxon>Columbimorphae</taxon>
        <taxon>Columbiformes</taxon>
        <taxon>Columbidae</taxon>
        <taxon>Patagioenas</taxon>
    </lineage>
</organism>